<dbReference type="InterPro" id="IPR050327">
    <property type="entry name" value="Proton-linked_MCT"/>
</dbReference>
<feature type="transmembrane region" description="Helical" evidence="4">
    <location>
        <begin position="85"/>
        <end position="107"/>
    </location>
</feature>
<feature type="transmembrane region" description="Helical" evidence="4">
    <location>
        <begin position="144"/>
        <end position="161"/>
    </location>
</feature>
<sequence>MADVYKESYSTQGDSGRQPISTAHVSEDPSVAEFGPAPEGGARAWMVAAGGGAIFFSTLGFANSFGTFQEYYVSHQLKDSSPSDISWIGSLAIFLNFFSGMLSGPLFDRYGEKMLRPAALLYVFLMMMLSLCNSYWSIMLVQGVLMGFVMGLLQIPAFAAVSQYFEKNRAGSLGLVAAGSSIGGIIIPIVLSKMFNESSLGFGWSVRVIGFMILPFVLFAALGVKPRLPPRKTDFWLLSAFKEGRFILLIIALFFMFFGMFTPFFYLPTYAVSRGMSSLLAGYLLSILNAASTFGRIIPGVLADKWGKINMFGFGGVITGIVIFCMNSATTNAGLIVYAVFFGFASGTIISGGSAAFSTCPKDARNVGTYMGMGMAIAGIGGLVGPPINGAIVNTYGGFEQTSMLSGAMCLFGGFAAIAAKHFTPQGLLGNI</sequence>
<dbReference type="AlphaFoldDB" id="A0A455XBL3"/>
<dbReference type="EMBL" id="LC145635">
    <property type="protein sequence ID" value="BBJ34516.1"/>
    <property type="molecule type" value="Genomic_DNA"/>
</dbReference>
<feature type="transmembrane region" description="Helical" evidence="4">
    <location>
        <begin position="279"/>
        <end position="297"/>
    </location>
</feature>
<protein>
    <submittedName>
        <fullName evidence="6">Putative transporter</fullName>
    </submittedName>
</protein>
<gene>
    <name evidence="6" type="primary">asolT</name>
</gene>
<dbReference type="PANTHER" id="PTHR11360:SF319">
    <property type="entry name" value="MAJOR FACILITATOR SUPERFAMILY (MFS) PROFILE DOMAIN-CONTAINING PROTEIN"/>
    <property type="match status" value="1"/>
</dbReference>
<comment type="subcellular location">
    <subcellularLocation>
        <location evidence="1">Membrane</location>
        <topology evidence="1">Multi-pass membrane protein</topology>
    </subcellularLocation>
</comment>
<dbReference type="InterPro" id="IPR011701">
    <property type="entry name" value="MFS"/>
</dbReference>
<reference evidence="6" key="1">
    <citation type="journal article" date="2016" name="Tetrahedron Lett.">
        <title>Genome mining approach for harnessing the cryptic gene cluster in Alternaria solani: production of PKS-NRPS hybrid metabolite, didymellamide B.</title>
        <authorList>
            <person name="Ugai T."/>
            <person name="Minami A."/>
            <person name="Gomi K."/>
            <person name="Oikawa H."/>
        </authorList>
    </citation>
    <scope>NUCLEOTIDE SEQUENCE</scope>
    <source>
        <strain evidence="6">A17</strain>
    </source>
</reference>
<accession>A0A455XBL3</accession>
<keyword evidence="4" id="KW-1133">Transmembrane helix</keyword>
<feature type="transmembrane region" description="Helical" evidence="4">
    <location>
        <begin position="404"/>
        <end position="423"/>
    </location>
</feature>
<feature type="transmembrane region" description="Helical" evidence="4">
    <location>
        <begin position="204"/>
        <end position="224"/>
    </location>
</feature>
<feature type="domain" description="Major facilitator superfamily (MFS) profile" evidence="5">
    <location>
        <begin position="44"/>
        <end position="425"/>
    </location>
</feature>
<dbReference type="InterPro" id="IPR020846">
    <property type="entry name" value="MFS_dom"/>
</dbReference>
<evidence type="ECO:0000256" key="4">
    <source>
        <dbReference type="SAM" id="Phobius"/>
    </source>
</evidence>
<dbReference type="InterPro" id="IPR036259">
    <property type="entry name" value="MFS_trans_sf"/>
</dbReference>
<keyword evidence="4" id="KW-0812">Transmembrane</keyword>
<evidence type="ECO:0000256" key="3">
    <source>
        <dbReference type="SAM" id="MobiDB-lite"/>
    </source>
</evidence>
<evidence type="ECO:0000313" key="6">
    <source>
        <dbReference type="EMBL" id="BBJ34516.1"/>
    </source>
</evidence>
<dbReference type="Gene3D" id="1.20.1250.20">
    <property type="entry name" value="MFS general substrate transporter like domains"/>
    <property type="match status" value="2"/>
</dbReference>
<keyword evidence="4" id="KW-0472">Membrane</keyword>
<dbReference type="PANTHER" id="PTHR11360">
    <property type="entry name" value="MONOCARBOXYLATE TRANSPORTER"/>
    <property type="match status" value="1"/>
</dbReference>
<organism evidence="6">
    <name type="scientific">Alternaria solani</name>
    <dbReference type="NCBI Taxonomy" id="48100"/>
    <lineage>
        <taxon>Eukaryota</taxon>
        <taxon>Fungi</taxon>
        <taxon>Dikarya</taxon>
        <taxon>Ascomycota</taxon>
        <taxon>Pezizomycotina</taxon>
        <taxon>Dothideomycetes</taxon>
        <taxon>Pleosporomycetidae</taxon>
        <taxon>Pleosporales</taxon>
        <taxon>Pleosporineae</taxon>
        <taxon>Pleosporaceae</taxon>
        <taxon>Alternaria</taxon>
        <taxon>Alternaria sect. Porri</taxon>
    </lineage>
</organism>
<feature type="compositionally biased region" description="Polar residues" evidence="3">
    <location>
        <begin position="8"/>
        <end position="24"/>
    </location>
</feature>
<evidence type="ECO:0000256" key="1">
    <source>
        <dbReference type="ARBA" id="ARBA00004141"/>
    </source>
</evidence>
<evidence type="ECO:0000256" key="2">
    <source>
        <dbReference type="ARBA" id="ARBA00006727"/>
    </source>
</evidence>
<feature type="transmembrane region" description="Helical" evidence="4">
    <location>
        <begin position="245"/>
        <end position="267"/>
    </location>
</feature>
<dbReference type="GO" id="GO:0016020">
    <property type="term" value="C:membrane"/>
    <property type="evidence" value="ECO:0007669"/>
    <property type="project" value="UniProtKB-SubCell"/>
</dbReference>
<evidence type="ECO:0000259" key="5">
    <source>
        <dbReference type="PROSITE" id="PS50850"/>
    </source>
</evidence>
<feature type="transmembrane region" description="Helical" evidence="4">
    <location>
        <begin position="119"/>
        <end position="138"/>
    </location>
</feature>
<dbReference type="PROSITE" id="PS50850">
    <property type="entry name" value="MFS"/>
    <property type="match status" value="1"/>
</dbReference>
<name>A0A455XBL3_ALTSO</name>
<dbReference type="GO" id="GO:0022857">
    <property type="term" value="F:transmembrane transporter activity"/>
    <property type="evidence" value="ECO:0007669"/>
    <property type="project" value="InterPro"/>
</dbReference>
<feature type="transmembrane region" description="Helical" evidence="4">
    <location>
        <begin position="309"/>
        <end position="329"/>
    </location>
</feature>
<feature type="transmembrane region" description="Helical" evidence="4">
    <location>
        <begin position="335"/>
        <end position="357"/>
    </location>
</feature>
<dbReference type="Pfam" id="PF07690">
    <property type="entry name" value="MFS_1"/>
    <property type="match status" value="1"/>
</dbReference>
<dbReference type="SUPFAM" id="SSF103473">
    <property type="entry name" value="MFS general substrate transporter"/>
    <property type="match status" value="1"/>
</dbReference>
<comment type="similarity">
    <text evidence="2">Belongs to the major facilitator superfamily. Monocarboxylate porter (TC 2.A.1.13) family.</text>
</comment>
<feature type="transmembrane region" description="Helical" evidence="4">
    <location>
        <begin position="369"/>
        <end position="392"/>
    </location>
</feature>
<feature type="transmembrane region" description="Helical" evidence="4">
    <location>
        <begin position="44"/>
        <end position="65"/>
    </location>
</feature>
<feature type="transmembrane region" description="Helical" evidence="4">
    <location>
        <begin position="173"/>
        <end position="192"/>
    </location>
</feature>
<proteinExistence type="inferred from homology"/>
<feature type="region of interest" description="Disordered" evidence="3">
    <location>
        <begin position="1"/>
        <end position="32"/>
    </location>
</feature>